<dbReference type="Proteomes" id="UP000054047">
    <property type="component" value="Unassembled WGS sequence"/>
</dbReference>
<proteinExistence type="predicted"/>
<dbReference type="EMBL" id="KN744268">
    <property type="protein sequence ID" value="KIH52207.1"/>
    <property type="molecule type" value="Genomic_DNA"/>
</dbReference>
<keyword evidence="2" id="KW-1185">Reference proteome</keyword>
<gene>
    <name evidence="1" type="ORF">ANCDUO_17693</name>
</gene>
<accession>A0A0C2CQX3</accession>
<dbReference type="AlphaFoldDB" id="A0A0C2CQX3"/>
<reference evidence="1 2" key="1">
    <citation type="submission" date="2013-12" db="EMBL/GenBank/DDBJ databases">
        <title>Draft genome of the parsitic nematode Ancylostoma duodenale.</title>
        <authorList>
            <person name="Mitreva M."/>
        </authorList>
    </citation>
    <scope>NUCLEOTIDE SEQUENCE [LARGE SCALE GENOMIC DNA]</scope>
    <source>
        <strain evidence="1 2">Zhejiang</strain>
    </source>
</reference>
<name>A0A0C2CQX3_9BILA</name>
<feature type="non-terminal residue" evidence="1">
    <location>
        <position position="1"/>
    </location>
</feature>
<sequence>LVFRSVRFRRSPLLSSARAIQTRESCTECGYCDSTRTSLPSLSDTGRIEPHASKSCSAKRGSEFTYVLDTKK</sequence>
<evidence type="ECO:0000313" key="2">
    <source>
        <dbReference type="Proteomes" id="UP000054047"/>
    </source>
</evidence>
<protein>
    <submittedName>
        <fullName evidence="1">Uncharacterized protein</fullName>
    </submittedName>
</protein>
<organism evidence="1 2">
    <name type="scientific">Ancylostoma duodenale</name>
    <dbReference type="NCBI Taxonomy" id="51022"/>
    <lineage>
        <taxon>Eukaryota</taxon>
        <taxon>Metazoa</taxon>
        <taxon>Ecdysozoa</taxon>
        <taxon>Nematoda</taxon>
        <taxon>Chromadorea</taxon>
        <taxon>Rhabditida</taxon>
        <taxon>Rhabditina</taxon>
        <taxon>Rhabditomorpha</taxon>
        <taxon>Strongyloidea</taxon>
        <taxon>Ancylostomatidae</taxon>
        <taxon>Ancylostomatinae</taxon>
        <taxon>Ancylostoma</taxon>
    </lineage>
</organism>
<evidence type="ECO:0000313" key="1">
    <source>
        <dbReference type="EMBL" id="KIH52207.1"/>
    </source>
</evidence>